<feature type="signal peptide" evidence="1">
    <location>
        <begin position="1"/>
        <end position="26"/>
    </location>
</feature>
<evidence type="ECO:0000313" key="3">
    <source>
        <dbReference type="Proteomes" id="UP000249402"/>
    </source>
</evidence>
<dbReference type="VEuPathDB" id="FungiDB:BO80DRAFT_141794"/>
<proteinExistence type="predicted"/>
<dbReference type="GeneID" id="37218560"/>
<evidence type="ECO:0000256" key="1">
    <source>
        <dbReference type="SAM" id="SignalP"/>
    </source>
</evidence>
<gene>
    <name evidence="2" type="ORF">BO80DRAFT_141794</name>
</gene>
<reference evidence="2 3" key="1">
    <citation type="submission" date="2018-02" db="EMBL/GenBank/DDBJ databases">
        <title>The genomes of Aspergillus section Nigri reveals drivers in fungal speciation.</title>
        <authorList>
            <consortium name="DOE Joint Genome Institute"/>
            <person name="Vesth T.C."/>
            <person name="Nybo J."/>
            <person name="Theobald S."/>
            <person name="Brandl J."/>
            <person name="Frisvad J.C."/>
            <person name="Nielsen K.F."/>
            <person name="Lyhne E.K."/>
            <person name="Kogle M.E."/>
            <person name="Kuo A."/>
            <person name="Riley R."/>
            <person name="Clum A."/>
            <person name="Nolan M."/>
            <person name="Lipzen A."/>
            <person name="Salamov A."/>
            <person name="Henrissat B."/>
            <person name="Wiebenga A."/>
            <person name="De vries R.P."/>
            <person name="Grigoriev I.V."/>
            <person name="Mortensen U.H."/>
            <person name="Andersen M.R."/>
            <person name="Baker S.E."/>
        </authorList>
    </citation>
    <scope>NUCLEOTIDE SEQUENCE [LARGE SCALE GENOMIC DNA]</scope>
    <source>
        <strain evidence="2 3">CBS 121593</strain>
    </source>
</reference>
<keyword evidence="3" id="KW-1185">Reference proteome</keyword>
<dbReference type="EMBL" id="KZ824448">
    <property type="protein sequence ID" value="RAK99235.1"/>
    <property type="molecule type" value="Genomic_DNA"/>
</dbReference>
<dbReference type="RefSeq" id="XP_025573563.1">
    <property type="nucleotide sequence ID" value="XM_025713695.1"/>
</dbReference>
<name>A0A395GUQ1_9EURO</name>
<sequence length="102" mass="11523">MTFGFALFSLFRFLPFLITTAQPLKAQDYQILSIAIATNLRNTAVQQRVISPQRSILLSPYLPYLPYLRLTTGWILSFARSLTVPCTLVVNTILRSNCINQG</sequence>
<protein>
    <recommendedName>
        <fullName evidence="4">Secreted protein</fullName>
    </recommendedName>
</protein>
<evidence type="ECO:0000313" key="2">
    <source>
        <dbReference type="EMBL" id="RAK99235.1"/>
    </source>
</evidence>
<accession>A0A395GUQ1</accession>
<evidence type="ECO:0008006" key="4">
    <source>
        <dbReference type="Google" id="ProtNLM"/>
    </source>
</evidence>
<dbReference type="Proteomes" id="UP000249402">
    <property type="component" value="Unassembled WGS sequence"/>
</dbReference>
<organism evidence="2 3">
    <name type="scientific">Aspergillus ibericus CBS 121593</name>
    <dbReference type="NCBI Taxonomy" id="1448316"/>
    <lineage>
        <taxon>Eukaryota</taxon>
        <taxon>Fungi</taxon>
        <taxon>Dikarya</taxon>
        <taxon>Ascomycota</taxon>
        <taxon>Pezizomycotina</taxon>
        <taxon>Eurotiomycetes</taxon>
        <taxon>Eurotiomycetidae</taxon>
        <taxon>Eurotiales</taxon>
        <taxon>Aspergillaceae</taxon>
        <taxon>Aspergillus</taxon>
        <taxon>Aspergillus subgen. Circumdati</taxon>
    </lineage>
</organism>
<keyword evidence="1" id="KW-0732">Signal</keyword>
<feature type="chain" id="PRO_5017371592" description="Secreted protein" evidence="1">
    <location>
        <begin position="27"/>
        <end position="102"/>
    </location>
</feature>
<dbReference type="AlphaFoldDB" id="A0A395GUQ1"/>